<gene>
    <name evidence="10" type="ORF">BpHYR1_008311</name>
</gene>
<dbReference type="InterPro" id="IPR003599">
    <property type="entry name" value="Ig_sub"/>
</dbReference>
<keyword evidence="3 8" id="KW-0732">Signal</keyword>
<dbReference type="InterPro" id="IPR013783">
    <property type="entry name" value="Ig-like_fold"/>
</dbReference>
<keyword evidence="4" id="KW-0677">Repeat</keyword>
<keyword evidence="6" id="KW-0675">Receptor</keyword>
<dbReference type="PANTHER" id="PTHR45930">
    <property type="entry name" value="G-PROTEIN COUPLED RECEPTOR 124-LIKE PROTEIN"/>
    <property type="match status" value="1"/>
</dbReference>
<feature type="domain" description="Ig-like" evidence="9">
    <location>
        <begin position="236"/>
        <end position="324"/>
    </location>
</feature>
<dbReference type="GO" id="GO:0007166">
    <property type="term" value="P:cell surface receptor signaling pathway"/>
    <property type="evidence" value="ECO:0007669"/>
    <property type="project" value="TreeGrafter"/>
</dbReference>
<dbReference type="InterPro" id="IPR013098">
    <property type="entry name" value="Ig_I-set"/>
</dbReference>
<dbReference type="OrthoDB" id="694479at2759"/>
<dbReference type="Pfam" id="PF13855">
    <property type="entry name" value="LRR_8"/>
    <property type="match status" value="1"/>
</dbReference>
<dbReference type="SMART" id="SM00409">
    <property type="entry name" value="IG"/>
    <property type="match status" value="1"/>
</dbReference>
<keyword evidence="5" id="KW-1015">Disulfide bond</keyword>
<proteinExistence type="inferred from homology"/>
<dbReference type="Pfam" id="PF07679">
    <property type="entry name" value="I-set"/>
    <property type="match status" value="1"/>
</dbReference>
<protein>
    <submittedName>
        <fullName evidence="10">Peroxidasin-like protein</fullName>
    </submittedName>
</protein>
<evidence type="ECO:0000256" key="4">
    <source>
        <dbReference type="ARBA" id="ARBA00022737"/>
    </source>
</evidence>
<dbReference type="InterPro" id="IPR003591">
    <property type="entry name" value="Leu-rich_rpt_typical-subtyp"/>
</dbReference>
<dbReference type="InterPro" id="IPR032675">
    <property type="entry name" value="LRR_dom_sf"/>
</dbReference>
<dbReference type="SUPFAM" id="SSF52058">
    <property type="entry name" value="L domain-like"/>
    <property type="match status" value="1"/>
</dbReference>
<dbReference type="EMBL" id="REGN01008885">
    <property type="protein sequence ID" value="RNA02441.1"/>
    <property type="molecule type" value="Genomic_DNA"/>
</dbReference>
<keyword evidence="11" id="KW-1185">Reference proteome</keyword>
<dbReference type="SUPFAM" id="SSF48726">
    <property type="entry name" value="Immunoglobulin"/>
    <property type="match status" value="1"/>
</dbReference>
<name>A0A3M7PUM7_BRAPC</name>
<dbReference type="SMART" id="SM00369">
    <property type="entry name" value="LRR_TYP"/>
    <property type="match status" value="4"/>
</dbReference>
<dbReference type="Proteomes" id="UP000276133">
    <property type="component" value="Unassembled WGS sequence"/>
</dbReference>
<evidence type="ECO:0000259" key="9">
    <source>
        <dbReference type="PROSITE" id="PS50835"/>
    </source>
</evidence>
<evidence type="ECO:0000256" key="6">
    <source>
        <dbReference type="ARBA" id="ARBA00023170"/>
    </source>
</evidence>
<dbReference type="AlphaFoldDB" id="A0A3M7PUM7"/>
<evidence type="ECO:0000256" key="5">
    <source>
        <dbReference type="ARBA" id="ARBA00023157"/>
    </source>
</evidence>
<dbReference type="Gene3D" id="3.80.10.10">
    <property type="entry name" value="Ribonuclease Inhibitor"/>
    <property type="match status" value="2"/>
</dbReference>
<dbReference type="SMART" id="SM00365">
    <property type="entry name" value="LRR_SD22"/>
    <property type="match status" value="4"/>
</dbReference>
<evidence type="ECO:0000256" key="8">
    <source>
        <dbReference type="SAM" id="SignalP"/>
    </source>
</evidence>
<keyword evidence="2" id="KW-0433">Leucine-rich repeat</keyword>
<accession>A0A3M7PUM7</accession>
<comment type="similarity">
    <text evidence="1">Belongs to the G-protein coupled receptor 2 family. Adhesion G-protein coupled receptor (ADGR) subfamily.</text>
</comment>
<dbReference type="PROSITE" id="PS50835">
    <property type="entry name" value="IG_LIKE"/>
    <property type="match status" value="1"/>
</dbReference>
<dbReference type="PROSITE" id="PS51450">
    <property type="entry name" value="LRR"/>
    <property type="match status" value="3"/>
</dbReference>
<reference evidence="10 11" key="1">
    <citation type="journal article" date="2018" name="Sci. Rep.">
        <title>Genomic signatures of local adaptation to the degree of environmental predictability in rotifers.</title>
        <authorList>
            <person name="Franch-Gras L."/>
            <person name="Hahn C."/>
            <person name="Garcia-Roger E.M."/>
            <person name="Carmona M.J."/>
            <person name="Serra M."/>
            <person name="Gomez A."/>
        </authorList>
    </citation>
    <scope>NUCLEOTIDE SEQUENCE [LARGE SCALE GENOMIC DNA]</scope>
    <source>
        <strain evidence="10">HYR1</strain>
    </source>
</reference>
<feature type="signal peptide" evidence="8">
    <location>
        <begin position="1"/>
        <end position="15"/>
    </location>
</feature>
<evidence type="ECO:0000313" key="10">
    <source>
        <dbReference type="EMBL" id="RNA02441.1"/>
    </source>
</evidence>
<dbReference type="STRING" id="10195.A0A3M7PUM7"/>
<evidence type="ECO:0000256" key="1">
    <source>
        <dbReference type="ARBA" id="ARBA00007343"/>
    </source>
</evidence>
<comment type="caution">
    <text evidence="10">The sequence shown here is derived from an EMBL/GenBank/DDBJ whole genome shotgun (WGS) entry which is preliminary data.</text>
</comment>
<dbReference type="InterPro" id="IPR007110">
    <property type="entry name" value="Ig-like_dom"/>
</dbReference>
<evidence type="ECO:0000313" key="11">
    <source>
        <dbReference type="Proteomes" id="UP000276133"/>
    </source>
</evidence>
<dbReference type="InterPro" id="IPR001611">
    <property type="entry name" value="Leu-rich_rpt"/>
</dbReference>
<dbReference type="GO" id="GO:0005886">
    <property type="term" value="C:plasma membrane"/>
    <property type="evidence" value="ECO:0007669"/>
    <property type="project" value="TreeGrafter"/>
</dbReference>
<dbReference type="SMART" id="SM00408">
    <property type="entry name" value="IGc2"/>
    <property type="match status" value="1"/>
</dbReference>
<sequence>MKIFNLIILIIGINCQYSNYCSDDPRCRCHSIVSSCTRAGLNRVPKIQQNSIIFDLRENYITKIDYGIFFSLRKLRSLFLSNNRITELEAYAFVGLDELKDLHLYENSIEKIHPLAFYNLKNLETLYLQQNKIKKLDTSTFDNLLKLERLLLTSNLISAFQENLIKPLINLKSLRLDDNRLNCDCDMYWLWKAIQPVSYQYRVYNFSISASCYTPNEFRNKKISSLNKLDFKCIEPLIVEAPNDVEISMNSLNSLVQFECKAIGYPVPTIQWFKDGRRLFSDKYSISDEGNLISIREVNENDAGRYECHALSDFGQAKASANFKIIKESIDELEFKSEHQRNKLNNFIVENDIIVLDSNEIQHQTPLKHYFLIMIN</sequence>
<keyword evidence="7" id="KW-0393">Immunoglobulin domain</keyword>
<organism evidence="10 11">
    <name type="scientific">Brachionus plicatilis</name>
    <name type="common">Marine rotifer</name>
    <name type="synonym">Brachionus muelleri</name>
    <dbReference type="NCBI Taxonomy" id="10195"/>
    <lineage>
        <taxon>Eukaryota</taxon>
        <taxon>Metazoa</taxon>
        <taxon>Spiralia</taxon>
        <taxon>Gnathifera</taxon>
        <taxon>Rotifera</taxon>
        <taxon>Eurotatoria</taxon>
        <taxon>Monogononta</taxon>
        <taxon>Pseudotrocha</taxon>
        <taxon>Ploima</taxon>
        <taxon>Brachionidae</taxon>
        <taxon>Brachionus</taxon>
    </lineage>
</organism>
<dbReference type="Gene3D" id="2.60.40.10">
    <property type="entry name" value="Immunoglobulins"/>
    <property type="match status" value="1"/>
</dbReference>
<dbReference type="PANTHER" id="PTHR45930:SF4">
    <property type="entry name" value="ADHESION G PROTEIN-COUPLED RECEPTOR A3"/>
    <property type="match status" value="1"/>
</dbReference>
<dbReference type="FunFam" id="2.60.40.10:FF:000107">
    <property type="entry name" value="Myosin, light chain kinase a"/>
    <property type="match status" value="1"/>
</dbReference>
<evidence type="ECO:0000256" key="7">
    <source>
        <dbReference type="ARBA" id="ARBA00023319"/>
    </source>
</evidence>
<dbReference type="InterPro" id="IPR051963">
    <property type="entry name" value="Adhesion_GPCR_A"/>
</dbReference>
<evidence type="ECO:0000256" key="2">
    <source>
        <dbReference type="ARBA" id="ARBA00022614"/>
    </source>
</evidence>
<feature type="chain" id="PRO_5017938841" evidence="8">
    <location>
        <begin position="16"/>
        <end position="376"/>
    </location>
</feature>
<dbReference type="InterPro" id="IPR003598">
    <property type="entry name" value="Ig_sub2"/>
</dbReference>
<dbReference type="InterPro" id="IPR036179">
    <property type="entry name" value="Ig-like_dom_sf"/>
</dbReference>
<evidence type="ECO:0000256" key="3">
    <source>
        <dbReference type="ARBA" id="ARBA00022729"/>
    </source>
</evidence>